<reference evidence="2" key="1">
    <citation type="submission" date="2022-07" db="EMBL/GenBank/DDBJ databases">
        <title>Genome Sequence of Leucocoprinus birnbaumii.</title>
        <authorList>
            <person name="Buettner E."/>
        </authorList>
    </citation>
    <scope>NUCLEOTIDE SEQUENCE</scope>
    <source>
        <strain evidence="2">VT141</strain>
    </source>
</reference>
<dbReference type="EMBL" id="JANIEX010001171">
    <property type="protein sequence ID" value="KAJ3560449.1"/>
    <property type="molecule type" value="Genomic_DNA"/>
</dbReference>
<evidence type="ECO:0000313" key="3">
    <source>
        <dbReference type="Proteomes" id="UP001213000"/>
    </source>
</evidence>
<proteinExistence type="predicted"/>
<protein>
    <submittedName>
        <fullName evidence="2">Uncharacterized protein</fullName>
    </submittedName>
</protein>
<keyword evidence="1" id="KW-0812">Transmembrane</keyword>
<keyword evidence="3" id="KW-1185">Reference proteome</keyword>
<dbReference type="Proteomes" id="UP001213000">
    <property type="component" value="Unassembled WGS sequence"/>
</dbReference>
<keyword evidence="1" id="KW-0472">Membrane</keyword>
<comment type="caution">
    <text evidence="2">The sequence shown here is derived from an EMBL/GenBank/DDBJ whole genome shotgun (WGS) entry which is preliminary data.</text>
</comment>
<keyword evidence="1" id="KW-1133">Transmembrane helix</keyword>
<feature type="transmembrane region" description="Helical" evidence="1">
    <location>
        <begin position="40"/>
        <end position="58"/>
    </location>
</feature>
<dbReference type="AlphaFoldDB" id="A0AAD5VHI0"/>
<evidence type="ECO:0000313" key="2">
    <source>
        <dbReference type="EMBL" id="KAJ3560449.1"/>
    </source>
</evidence>
<sequence>MGLPSGNLLTIMGHATLVNGFVATAAGVFSNELVGVTENFTSPFIASGLLLVLGFFVISQEDGTGMEDGGHTIQWNSPPAWHEIAQELLYKFVWVLRLRTIIDNSLRLAAYSDYRSICCQPHFLPDHLSSLARPKLEPLSWTNYDYDTHD</sequence>
<name>A0AAD5VHI0_9AGAR</name>
<evidence type="ECO:0000256" key="1">
    <source>
        <dbReference type="SAM" id="Phobius"/>
    </source>
</evidence>
<organism evidence="2 3">
    <name type="scientific">Leucocoprinus birnbaumii</name>
    <dbReference type="NCBI Taxonomy" id="56174"/>
    <lineage>
        <taxon>Eukaryota</taxon>
        <taxon>Fungi</taxon>
        <taxon>Dikarya</taxon>
        <taxon>Basidiomycota</taxon>
        <taxon>Agaricomycotina</taxon>
        <taxon>Agaricomycetes</taxon>
        <taxon>Agaricomycetidae</taxon>
        <taxon>Agaricales</taxon>
        <taxon>Agaricineae</taxon>
        <taxon>Agaricaceae</taxon>
        <taxon>Leucocoprinus</taxon>
    </lineage>
</organism>
<gene>
    <name evidence="2" type="ORF">NP233_g10834</name>
</gene>
<accession>A0AAD5VHI0</accession>